<name>A0A7W3Y2H6_9ACTN</name>
<dbReference type="SUPFAM" id="SSF55781">
    <property type="entry name" value="GAF domain-like"/>
    <property type="match status" value="1"/>
</dbReference>
<accession>A0A7W3Y2H6</accession>
<dbReference type="Gene3D" id="3.30.450.40">
    <property type="match status" value="1"/>
</dbReference>
<feature type="non-terminal residue" evidence="2">
    <location>
        <position position="143"/>
    </location>
</feature>
<evidence type="ECO:0000313" key="3">
    <source>
        <dbReference type="Proteomes" id="UP000538929"/>
    </source>
</evidence>
<keyword evidence="3" id="KW-1185">Reference proteome</keyword>
<feature type="domain" description="GAF" evidence="1">
    <location>
        <begin position="42"/>
        <end position="139"/>
    </location>
</feature>
<protein>
    <submittedName>
        <fullName evidence="2">GAF domain-containing protein</fullName>
    </submittedName>
</protein>
<dbReference type="EMBL" id="VKHT01000497">
    <property type="protein sequence ID" value="MBB0245456.1"/>
    <property type="molecule type" value="Genomic_DNA"/>
</dbReference>
<organism evidence="2 3">
    <name type="scientific">Streptomyces alkaliphilus</name>
    <dbReference type="NCBI Taxonomy" id="1472722"/>
    <lineage>
        <taxon>Bacteria</taxon>
        <taxon>Bacillati</taxon>
        <taxon>Actinomycetota</taxon>
        <taxon>Actinomycetes</taxon>
        <taxon>Kitasatosporales</taxon>
        <taxon>Streptomycetaceae</taxon>
        <taxon>Streptomyces</taxon>
    </lineage>
</organism>
<dbReference type="InterPro" id="IPR003018">
    <property type="entry name" value="GAF"/>
</dbReference>
<dbReference type="Pfam" id="PF01590">
    <property type="entry name" value="GAF"/>
    <property type="match status" value="1"/>
</dbReference>
<sequence>MTPRTAHSEYPGGIRSDGLPAALSDPARLAAVEATGLMDTEAERVFDDLARVAAAVTGCERAFITLVDEHRSFWKSCVGVDAREVSERGSPVGESFCYFLVGLDGEPFVVEDAAGDPRTVGHPSVGPMRIGSWAGYPIKGCLL</sequence>
<dbReference type="InterPro" id="IPR029016">
    <property type="entry name" value="GAF-like_dom_sf"/>
</dbReference>
<gene>
    <name evidence="2" type="ORF">FNQ90_15435</name>
</gene>
<dbReference type="PANTHER" id="PTHR43102">
    <property type="entry name" value="SLR1143 PROTEIN"/>
    <property type="match status" value="1"/>
</dbReference>
<evidence type="ECO:0000313" key="2">
    <source>
        <dbReference type="EMBL" id="MBB0245456.1"/>
    </source>
</evidence>
<reference evidence="3" key="1">
    <citation type="submission" date="2019-10" db="EMBL/GenBank/DDBJ databases">
        <title>Streptomyces sp. nov., a novel actinobacterium isolated from alkaline environment.</title>
        <authorList>
            <person name="Golinska P."/>
        </authorList>
    </citation>
    <scope>NUCLEOTIDE SEQUENCE [LARGE SCALE GENOMIC DNA]</scope>
    <source>
        <strain evidence="3">DSM 42118</strain>
    </source>
</reference>
<comment type="caution">
    <text evidence="2">The sequence shown here is derived from an EMBL/GenBank/DDBJ whole genome shotgun (WGS) entry which is preliminary data.</text>
</comment>
<dbReference type="PANTHER" id="PTHR43102:SF2">
    <property type="entry name" value="GAF DOMAIN-CONTAINING PROTEIN"/>
    <property type="match status" value="1"/>
</dbReference>
<dbReference type="AlphaFoldDB" id="A0A7W3Y2H6"/>
<dbReference type="Proteomes" id="UP000538929">
    <property type="component" value="Unassembled WGS sequence"/>
</dbReference>
<evidence type="ECO:0000259" key="1">
    <source>
        <dbReference type="Pfam" id="PF01590"/>
    </source>
</evidence>
<proteinExistence type="predicted"/>